<sequence>MPCNQHYLIQGISSIIEPISLIAQLIISTNIKLSRGTICFVYYLSKLTYKSFISSSSVILSGSSDNLCDA</sequence>
<protein>
    <submittedName>
        <fullName evidence="1">Uncharacterized protein</fullName>
    </submittedName>
</protein>
<keyword evidence="2" id="KW-1185">Reference proteome</keyword>
<name>A0A3M7RDV1_BRAPC</name>
<gene>
    <name evidence="1" type="ORF">BpHYR1_051239</name>
</gene>
<organism evidence="1 2">
    <name type="scientific">Brachionus plicatilis</name>
    <name type="common">Marine rotifer</name>
    <name type="synonym">Brachionus muelleri</name>
    <dbReference type="NCBI Taxonomy" id="10195"/>
    <lineage>
        <taxon>Eukaryota</taxon>
        <taxon>Metazoa</taxon>
        <taxon>Spiralia</taxon>
        <taxon>Gnathifera</taxon>
        <taxon>Rotifera</taxon>
        <taxon>Eurotatoria</taxon>
        <taxon>Monogononta</taxon>
        <taxon>Pseudotrocha</taxon>
        <taxon>Ploima</taxon>
        <taxon>Brachionidae</taxon>
        <taxon>Brachionus</taxon>
    </lineage>
</organism>
<evidence type="ECO:0000313" key="2">
    <source>
        <dbReference type="Proteomes" id="UP000276133"/>
    </source>
</evidence>
<accession>A0A3M7RDV1</accession>
<proteinExistence type="predicted"/>
<dbReference type="Proteomes" id="UP000276133">
    <property type="component" value="Unassembled WGS sequence"/>
</dbReference>
<evidence type="ECO:0000313" key="1">
    <source>
        <dbReference type="EMBL" id="RNA21700.1"/>
    </source>
</evidence>
<reference evidence="1 2" key="1">
    <citation type="journal article" date="2018" name="Sci. Rep.">
        <title>Genomic signatures of local adaptation to the degree of environmental predictability in rotifers.</title>
        <authorList>
            <person name="Franch-Gras L."/>
            <person name="Hahn C."/>
            <person name="Garcia-Roger E.M."/>
            <person name="Carmona M.J."/>
            <person name="Serra M."/>
            <person name="Gomez A."/>
        </authorList>
    </citation>
    <scope>NUCLEOTIDE SEQUENCE [LARGE SCALE GENOMIC DNA]</scope>
    <source>
        <strain evidence="1">HYR1</strain>
    </source>
</reference>
<dbReference type="EMBL" id="REGN01003624">
    <property type="protein sequence ID" value="RNA21700.1"/>
    <property type="molecule type" value="Genomic_DNA"/>
</dbReference>
<dbReference type="AlphaFoldDB" id="A0A3M7RDV1"/>
<comment type="caution">
    <text evidence="1">The sequence shown here is derived from an EMBL/GenBank/DDBJ whole genome shotgun (WGS) entry which is preliminary data.</text>
</comment>